<proteinExistence type="predicted"/>
<protein>
    <submittedName>
        <fullName evidence="1">Uncharacterized protein</fullName>
    </submittedName>
</protein>
<reference evidence="1 2" key="1">
    <citation type="journal article" date="2022" name="G3 (Bethesda)">
        <title>Whole-genome sequence and methylome profiling of the almond [Prunus dulcis (Mill.) D.A. Webb] cultivar 'Nonpareil'.</title>
        <authorList>
            <person name="D'Amico-Willman K.M."/>
            <person name="Ouma W.Z."/>
            <person name="Meulia T."/>
            <person name="Sideli G.M."/>
            <person name="Gradziel T.M."/>
            <person name="Fresnedo-Ramirez J."/>
        </authorList>
    </citation>
    <scope>NUCLEOTIDE SEQUENCE [LARGE SCALE GENOMIC DNA]</scope>
    <source>
        <strain evidence="1">Clone GOH B32 T37-40</strain>
    </source>
</reference>
<dbReference type="AlphaFoldDB" id="A0AAD4YVD7"/>
<comment type="caution">
    <text evidence="1">The sequence shown here is derived from an EMBL/GenBank/DDBJ whole genome shotgun (WGS) entry which is preliminary data.</text>
</comment>
<sequence>MNASLKHYGLIGRRYITQQDIHLTIWCMTAEAVIPLEVQFPLLRVALQLTNPDENANVRLAELEALDEKRLAAQQRLEIYQAQVTGAFNRKVKLQGNFSIGDLVLTFRRPFVITRKMHGKFEPKWEGPTSLLRFSLRVPTSCQTP</sequence>
<name>A0AAD4YVD7_PRUDU</name>
<organism evidence="1 2">
    <name type="scientific">Prunus dulcis</name>
    <name type="common">Almond</name>
    <name type="synonym">Amygdalus dulcis</name>
    <dbReference type="NCBI Taxonomy" id="3755"/>
    <lineage>
        <taxon>Eukaryota</taxon>
        <taxon>Viridiplantae</taxon>
        <taxon>Streptophyta</taxon>
        <taxon>Embryophyta</taxon>
        <taxon>Tracheophyta</taxon>
        <taxon>Spermatophyta</taxon>
        <taxon>Magnoliopsida</taxon>
        <taxon>eudicotyledons</taxon>
        <taxon>Gunneridae</taxon>
        <taxon>Pentapetalae</taxon>
        <taxon>rosids</taxon>
        <taxon>fabids</taxon>
        <taxon>Rosales</taxon>
        <taxon>Rosaceae</taxon>
        <taxon>Amygdaloideae</taxon>
        <taxon>Amygdaleae</taxon>
        <taxon>Prunus</taxon>
    </lineage>
</organism>
<dbReference type="EMBL" id="JAJFAZ020000006">
    <property type="protein sequence ID" value="KAI5323827.1"/>
    <property type="molecule type" value="Genomic_DNA"/>
</dbReference>
<gene>
    <name evidence="1" type="ORF">L3X38_032900</name>
</gene>
<accession>A0AAD4YVD7</accession>
<dbReference type="Proteomes" id="UP001054821">
    <property type="component" value="Chromosome 6"/>
</dbReference>
<evidence type="ECO:0000313" key="2">
    <source>
        <dbReference type="Proteomes" id="UP001054821"/>
    </source>
</evidence>
<evidence type="ECO:0000313" key="1">
    <source>
        <dbReference type="EMBL" id="KAI5323827.1"/>
    </source>
</evidence>
<keyword evidence="2" id="KW-1185">Reference proteome</keyword>